<organism evidence="2 3">
    <name type="scientific">Oryza meyeriana var. granulata</name>
    <dbReference type="NCBI Taxonomy" id="110450"/>
    <lineage>
        <taxon>Eukaryota</taxon>
        <taxon>Viridiplantae</taxon>
        <taxon>Streptophyta</taxon>
        <taxon>Embryophyta</taxon>
        <taxon>Tracheophyta</taxon>
        <taxon>Spermatophyta</taxon>
        <taxon>Magnoliopsida</taxon>
        <taxon>Liliopsida</taxon>
        <taxon>Poales</taxon>
        <taxon>Poaceae</taxon>
        <taxon>BOP clade</taxon>
        <taxon>Oryzoideae</taxon>
        <taxon>Oryzeae</taxon>
        <taxon>Oryzinae</taxon>
        <taxon>Oryza</taxon>
        <taxon>Oryza meyeriana</taxon>
    </lineage>
</organism>
<feature type="compositionally biased region" description="Basic residues" evidence="1">
    <location>
        <begin position="38"/>
        <end position="61"/>
    </location>
</feature>
<feature type="region of interest" description="Disordered" evidence="1">
    <location>
        <begin position="1"/>
        <end position="63"/>
    </location>
</feature>
<accession>A0A6G1E4D7</accession>
<proteinExistence type="predicted"/>
<gene>
    <name evidence="2" type="ORF">E2562_032373</name>
</gene>
<name>A0A6G1E4D7_9ORYZ</name>
<evidence type="ECO:0000256" key="1">
    <source>
        <dbReference type="SAM" id="MobiDB-lite"/>
    </source>
</evidence>
<dbReference type="EMBL" id="SPHZ02000005">
    <property type="protein sequence ID" value="KAF0919965.1"/>
    <property type="molecule type" value="Genomic_DNA"/>
</dbReference>
<evidence type="ECO:0000313" key="2">
    <source>
        <dbReference type="EMBL" id="KAF0919965.1"/>
    </source>
</evidence>
<protein>
    <submittedName>
        <fullName evidence="2">Uncharacterized protein</fullName>
    </submittedName>
</protein>
<reference evidence="2 3" key="1">
    <citation type="submission" date="2019-11" db="EMBL/GenBank/DDBJ databases">
        <title>Whole genome sequence of Oryza granulata.</title>
        <authorList>
            <person name="Li W."/>
        </authorList>
    </citation>
    <scope>NUCLEOTIDE SEQUENCE [LARGE SCALE GENOMIC DNA]</scope>
    <source>
        <strain evidence="3">cv. Menghai</strain>
        <tissue evidence="2">Leaf</tissue>
    </source>
</reference>
<comment type="caution">
    <text evidence="2">The sequence shown here is derived from an EMBL/GenBank/DDBJ whole genome shotgun (WGS) entry which is preliminary data.</text>
</comment>
<keyword evidence="3" id="KW-1185">Reference proteome</keyword>
<evidence type="ECO:0000313" key="3">
    <source>
        <dbReference type="Proteomes" id="UP000479710"/>
    </source>
</evidence>
<feature type="region of interest" description="Disordered" evidence="1">
    <location>
        <begin position="85"/>
        <end position="119"/>
    </location>
</feature>
<dbReference type="AlphaFoldDB" id="A0A6G1E4D7"/>
<dbReference type="Proteomes" id="UP000479710">
    <property type="component" value="Unassembled WGS sequence"/>
</dbReference>
<feature type="compositionally biased region" description="Polar residues" evidence="1">
    <location>
        <begin position="20"/>
        <end position="37"/>
    </location>
</feature>
<feature type="compositionally biased region" description="Low complexity" evidence="1">
    <location>
        <begin position="105"/>
        <end position="119"/>
    </location>
</feature>
<sequence>MAIDCDTAGRPRWEEEGVTDGNTGLTGSTGSRRWTTASRRRGKGARCRDIRQRRRPTKGRTGRAAWCSLVAGDDLGRHIGVGLQSQGDDGGDCLAAATQNRRQVGTEQAAGQAQGTEQA</sequence>